<protein>
    <recommendedName>
        <fullName evidence="1">RNA helicase</fullName>
        <ecNumber evidence="1">3.6.4.13</ecNumber>
    </recommendedName>
</protein>
<reference evidence="11" key="1">
    <citation type="submission" date="2022-03" db="EMBL/GenBank/DDBJ databases">
        <title>Draft genome sequence of Aduncisulcus paluster, a free-living microaerophilic Fornicata.</title>
        <authorList>
            <person name="Yuyama I."/>
            <person name="Kume K."/>
            <person name="Tamura T."/>
            <person name="Inagaki Y."/>
            <person name="Hashimoto T."/>
        </authorList>
    </citation>
    <scope>NUCLEOTIDE SEQUENCE</scope>
    <source>
        <strain evidence="11">NY0171</strain>
    </source>
</reference>
<dbReference type="InterPro" id="IPR011545">
    <property type="entry name" value="DEAD/DEAH_box_helicase_dom"/>
</dbReference>
<dbReference type="PROSITE" id="PS51194">
    <property type="entry name" value="HELICASE_CTER"/>
    <property type="match status" value="1"/>
</dbReference>
<feature type="short sequence motif" description="Q motif" evidence="6">
    <location>
        <begin position="109"/>
        <end position="137"/>
    </location>
</feature>
<dbReference type="SMART" id="SM00490">
    <property type="entry name" value="HELICc"/>
    <property type="match status" value="1"/>
</dbReference>
<evidence type="ECO:0000313" key="12">
    <source>
        <dbReference type="Proteomes" id="UP001057375"/>
    </source>
</evidence>
<gene>
    <name evidence="11" type="ORF">ADUPG1_013873</name>
</gene>
<dbReference type="PANTHER" id="PTHR47958">
    <property type="entry name" value="ATP-DEPENDENT RNA HELICASE DBP3"/>
    <property type="match status" value="1"/>
</dbReference>
<dbReference type="EMBL" id="BQXS01012749">
    <property type="protein sequence ID" value="GKT27506.1"/>
    <property type="molecule type" value="Genomic_DNA"/>
</dbReference>
<sequence>MANQLLYWRPRRFGAEMSDPVQSTSTQPTQPAIIDPKPEIVAEMISTTQVGTAESKKELKKKLFDDDEEESEDLDQVQELYFAREKLDETTTFRLLDEEGKISAPVSDVEWASFKLKESLIRGISDVKYEKPSSIQALVIPILTAGDHPNLVAQSMSGTGKTGAFVLSLLQRVDESINDVQVVVMANTRELVNQIYSVTKVLAKYTKIKVHKGVPGFEVTGKLTKQVLIATPGTLDHYFKKHFITADHMKMFIVDEADELYKNKRMVKKMSRLRKQFPTNVQRVLISATFPDSVREVISKDLPVCRSILADDPKRVVTDCVRHVEIRVGHEAMKKETLADMYKLATVAQSIIFCNTKKKVVEVGEFMRGRSFDTTIFSGDLEDADRDREMLAFRTGETKVLISSDVLSRGIDVPQVNLVINYDIPRGFDEDTPYTELYVHRVGRCGRFGEMGLAVNITCDDNEHKRLDDIKKTLGIDIKKVSSIEELLKALGRMKEEQKKIVDMSKTADDVDDMFNSSGSQHSVVYYCRINSNNDFKPKKKVKSGSDSSQKIILEEISRFHPIVLLYRRYKYEIEKNGKSISDLEKYNLIQRLVPLLRSFSAFQTSVDAKKKETKSGPKKDKDDTFIPISVPNPIFLGSKSSIQTTLSEYRFIHSLSTHITPLPLEPSLLLSSPTVKTCFLPDSHLETLYAVDKSKSIFSDEIETNGCCLHSCSPAQVVFHVSRAKDPRSVRFPKFGIKVSKIDLPFPSLIISTMNKILPNNLPALLSTRIPAHVSLSSLTPICEALLAMRGIKMLDMKSNEYSDDQWKHSMAKYRLSQFSTSSTIPHFLSSLACCDCENWWVNKDKIICEWSCEVVIEPFDLCSYSSSSSSPPVVCPHLNLISPSQLLGIILLHPLWSCSHLCAIKCTPNYASARPFGKSFIVSVTLLFITHQ</sequence>
<evidence type="ECO:0000256" key="3">
    <source>
        <dbReference type="ARBA" id="ARBA00022801"/>
    </source>
</evidence>
<evidence type="ECO:0000259" key="8">
    <source>
        <dbReference type="PROSITE" id="PS51192"/>
    </source>
</evidence>
<evidence type="ECO:0000259" key="9">
    <source>
        <dbReference type="PROSITE" id="PS51194"/>
    </source>
</evidence>
<dbReference type="PROSITE" id="PS00039">
    <property type="entry name" value="DEAD_ATP_HELICASE"/>
    <property type="match status" value="1"/>
</dbReference>
<accession>A0ABQ5K4I4</accession>
<comment type="caution">
    <text evidence="11">The sequence shown here is derived from an EMBL/GenBank/DDBJ whole genome shotgun (WGS) entry which is preliminary data.</text>
</comment>
<dbReference type="InterPro" id="IPR014014">
    <property type="entry name" value="RNA_helicase_DEAD_Q_motif"/>
</dbReference>
<feature type="compositionally biased region" description="Polar residues" evidence="7">
    <location>
        <begin position="20"/>
        <end position="30"/>
    </location>
</feature>
<dbReference type="EC" id="3.6.4.13" evidence="1"/>
<feature type="domain" description="Helicase C-terminal" evidence="9">
    <location>
        <begin position="340"/>
        <end position="492"/>
    </location>
</feature>
<evidence type="ECO:0000313" key="11">
    <source>
        <dbReference type="EMBL" id="GKT27506.1"/>
    </source>
</evidence>
<keyword evidence="12" id="KW-1185">Reference proteome</keyword>
<feature type="non-terminal residue" evidence="11">
    <location>
        <position position="934"/>
    </location>
</feature>
<evidence type="ECO:0000256" key="2">
    <source>
        <dbReference type="ARBA" id="ARBA00022741"/>
    </source>
</evidence>
<dbReference type="SMART" id="SM00487">
    <property type="entry name" value="DEXDc"/>
    <property type="match status" value="1"/>
</dbReference>
<dbReference type="InterPro" id="IPR000629">
    <property type="entry name" value="RNA-helicase_DEAD-box_CS"/>
</dbReference>
<evidence type="ECO:0000256" key="6">
    <source>
        <dbReference type="PROSITE-ProRule" id="PRU00552"/>
    </source>
</evidence>
<evidence type="ECO:0000256" key="1">
    <source>
        <dbReference type="ARBA" id="ARBA00012552"/>
    </source>
</evidence>
<feature type="domain" description="DEAD-box RNA helicase Q" evidence="10">
    <location>
        <begin position="109"/>
        <end position="137"/>
    </location>
</feature>
<dbReference type="PROSITE" id="PS51195">
    <property type="entry name" value="Q_MOTIF"/>
    <property type="match status" value="1"/>
</dbReference>
<dbReference type="Gene3D" id="3.40.50.300">
    <property type="entry name" value="P-loop containing nucleotide triphosphate hydrolases"/>
    <property type="match status" value="2"/>
</dbReference>
<proteinExistence type="predicted"/>
<dbReference type="InterPro" id="IPR014001">
    <property type="entry name" value="Helicase_ATP-bd"/>
</dbReference>
<dbReference type="Pfam" id="PF00271">
    <property type="entry name" value="Helicase_C"/>
    <property type="match status" value="1"/>
</dbReference>
<evidence type="ECO:0000256" key="4">
    <source>
        <dbReference type="ARBA" id="ARBA00022806"/>
    </source>
</evidence>
<evidence type="ECO:0000256" key="7">
    <source>
        <dbReference type="SAM" id="MobiDB-lite"/>
    </source>
</evidence>
<dbReference type="InterPro" id="IPR001650">
    <property type="entry name" value="Helicase_C-like"/>
</dbReference>
<organism evidence="11 12">
    <name type="scientific">Aduncisulcus paluster</name>
    <dbReference type="NCBI Taxonomy" id="2918883"/>
    <lineage>
        <taxon>Eukaryota</taxon>
        <taxon>Metamonada</taxon>
        <taxon>Carpediemonas-like organisms</taxon>
        <taxon>Aduncisulcus</taxon>
    </lineage>
</organism>
<evidence type="ECO:0000256" key="5">
    <source>
        <dbReference type="ARBA" id="ARBA00022840"/>
    </source>
</evidence>
<name>A0ABQ5K4I4_9EUKA</name>
<keyword evidence="3" id="KW-0378">Hydrolase</keyword>
<dbReference type="SUPFAM" id="SSF52540">
    <property type="entry name" value="P-loop containing nucleoside triphosphate hydrolases"/>
    <property type="match status" value="1"/>
</dbReference>
<dbReference type="Pfam" id="PF00270">
    <property type="entry name" value="DEAD"/>
    <property type="match status" value="1"/>
</dbReference>
<keyword evidence="2" id="KW-0547">Nucleotide-binding</keyword>
<dbReference type="PROSITE" id="PS51192">
    <property type="entry name" value="HELICASE_ATP_BIND_1"/>
    <property type="match status" value="1"/>
</dbReference>
<evidence type="ECO:0000259" key="10">
    <source>
        <dbReference type="PROSITE" id="PS51195"/>
    </source>
</evidence>
<feature type="region of interest" description="Disordered" evidence="7">
    <location>
        <begin position="16"/>
        <end position="36"/>
    </location>
</feature>
<feature type="domain" description="Helicase ATP-binding" evidence="8">
    <location>
        <begin position="142"/>
        <end position="308"/>
    </location>
</feature>
<dbReference type="InterPro" id="IPR027417">
    <property type="entry name" value="P-loop_NTPase"/>
</dbReference>
<dbReference type="CDD" id="cd18787">
    <property type="entry name" value="SF2_C_DEAD"/>
    <property type="match status" value="1"/>
</dbReference>
<keyword evidence="4" id="KW-0347">Helicase</keyword>
<dbReference type="Proteomes" id="UP001057375">
    <property type="component" value="Unassembled WGS sequence"/>
</dbReference>
<keyword evidence="5" id="KW-0067">ATP-binding</keyword>